<dbReference type="Proteomes" id="UP000636010">
    <property type="component" value="Unassembled WGS sequence"/>
</dbReference>
<evidence type="ECO:0000313" key="1">
    <source>
        <dbReference type="EMBL" id="GGC25310.1"/>
    </source>
</evidence>
<dbReference type="SUPFAM" id="SSF50965">
    <property type="entry name" value="Galactose oxidase, central domain"/>
    <property type="match status" value="1"/>
</dbReference>
<gene>
    <name evidence="1" type="ORF">GCM10011506_08230</name>
</gene>
<name>A0ABQ1LMS4_9BACT</name>
<dbReference type="EMBL" id="BMEC01000002">
    <property type="protein sequence ID" value="GGC25310.1"/>
    <property type="molecule type" value="Genomic_DNA"/>
</dbReference>
<keyword evidence="2" id="KW-1185">Reference proteome</keyword>
<dbReference type="Gene3D" id="2.120.10.80">
    <property type="entry name" value="Kelch-type beta propeller"/>
    <property type="match status" value="2"/>
</dbReference>
<organism evidence="1 2">
    <name type="scientific">Marivirga lumbricoides</name>
    <dbReference type="NCBI Taxonomy" id="1046115"/>
    <lineage>
        <taxon>Bacteria</taxon>
        <taxon>Pseudomonadati</taxon>
        <taxon>Bacteroidota</taxon>
        <taxon>Cytophagia</taxon>
        <taxon>Cytophagales</taxon>
        <taxon>Marivirgaceae</taxon>
        <taxon>Marivirga</taxon>
    </lineage>
</organism>
<proteinExistence type="predicted"/>
<dbReference type="InterPro" id="IPR015915">
    <property type="entry name" value="Kelch-typ_b-propeller"/>
</dbReference>
<reference evidence="2" key="1">
    <citation type="journal article" date="2019" name="Int. J. Syst. Evol. Microbiol.">
        <title>The Global Catalogue of Microorganisms (GCM) 10K type strain sequencing project: providing services to taxonomists for standard genome sequencing and annotation.</title>
        <authorList>
            <consortium name="The Broad Institute Genomics Platform"/>
            <consortium name="The Broad Institute Genome Sequencing Center for Infectious Disease"/>
            <person name="Wu L."/>
            <person name="Ma J."/>
        </authorList>
    </citation>
    <scope>NUCLEOTIDE SEQUENCE [LARGE SCALE GENOMIC DNA]</scope>
    <source>
        <strain evidence="2">CGMCC 1.10832</strain>
    </source>
</reference>
<evidence type="ECO:0000313" key="2">
    <source>
        <dbReference type="Proteomes" id="UP000636010"/>
    </source>
</evidence>
<dbReference type="PROSITE" id="PS51257">
    <property type="entry name" value="PROKAR_LIPOPROTEIN"/>
    <property type="match status" value="1"/>
</dbReference>
<sequence length="434" mass="49501">MKNKILIGWLASLLLLFSCDEKNPEVVPIFETSQLEAPPLSYTYFNAEIDEVQENQIIDLIEDHGFVWSTSPDNSLDNPNSEIIRIGVKKPNYAFSSFVKNLIGNTTYYVKAFIQMNNQVYYANEISFTTKPGTWKKLKDFPGDPLVNATGFSINGKGYIVKESQVWEYIPSTDTWERKNDAPFYAPAPTSFVKGGEAYVFCTDLWHYQAELDEWELIEHANTNKSSRVWGCDGMASFVVGEKVYFAGGERRLNQLLIEFDFETMKWSYPSKQHVFNRAYASGFSLGSSGFIVGGDISGNDDLGIVKYNTDEQSFSYWGKLVNDRGYGCDRQEMICFQISDRVFIGLGYGEFVLAPGIDVKSQFDFYEYKPDEGVWIPQTYPVFVDENNDINFLGRSGGVSFVIEGRAFMGLGENRSYNNDTNRYQDFWEFIPN</sequence>
<dbReference type="RefSeq" id="WP_188460542.1">
    <property type="nucleotide sequence ID" value="NZ_BAABHU010000002.1"/>
</dbReference>
<comment type="caution">
    <text evidence="1">The sequence shown here is derived from an EMBL/GenBank/DDBJ whole genome shotgun (WGS) entry which is preliminary data.</text>
</comment>
<protein>
    <recommendedName>
        <fullName evidence="3">Galactose oxidase</fullName>
    </recommendedName>
</protein>
<dbReference type="InterPro" id="IPR011043">
    <property type="entry name" value="Gal_Oxase/kelch_b-propeller"/>
</dbReference>
<accession>A0ABQ1LMS4</accession>
<evidence type="ECO:0008006" key="3">
    <source>
        <dbReference type="Google" id="ProtNLM"/>
    </source>
</evidence>